<sequence>MTLPVKLTVPSAASIWDESCCVTYDTGYDSHGTSSLAIAQWLAGSLQCKLRQLPVDIAFTHLYGGPVAAIIATIIVIDRSSSQPEPMLRLDANRQCCS</sequence>
<protein>
    <submittedName>
        <fullName evidence="1">Uncharacterized protein</fullName>
    </submittedName>
</protein>
<evidence type="ECO:0000313" key="1">
    <source>
        <dbReference type="EMBL" id="KUM45621.1"/>
    </source>
</evidence>
<organism evidence="1">
    <name type="scientific">Picea glauca</name>
    <name type="common">White spruce</name>
    <name type="synonym">Pinus glauca</name>
    <dbReference type="NCBI Taxonomy" id="3330"/>
    <lineage>
        <taxon>Eukaryota</taxon>
        <taxon>Viridiplantae</taxon>
        <taxon>Streptophyta</taxon>
        <taxon>Embryophyta</taxon>
        <taxon>Tracheophyta</taxon>
        <taxon>Spermatophyta</taxon>
        <taxon>Pinopsida</taxon>
        <taxon>Pinidae</taxon>
        <taxon>Conifers I</taxon>
        <taxon>Pinales</taxon>
        <taxon>Pinaceae</taxon>
        <taxon>Picea</taxon>
    </lineage>
</organism>
<keyword evidence="1" id="KW-0496">Mitochondrion</keyword>
<gene>
    <name evidence="1" type="ORF">ABT39_MTgene2457</name>
</gene>
<proteinExistence type="predicted"/>
<dbReference type="AlphaFoldDB" id="A0A117NFS0"/>
<name>A0A117NFS0_PICGL</name>
<geneLocation type="mitochondrion" evidence="1"/>
<reference evidence="1" key="1">
    <citation type="journal article" date="2015" name="Genome Biol. Evol.">
        <title>Organellar Genomes of White Spruce (Picea glauca): Assembly and Annotation.</title>
        <authorList>
            <person name="Jackman S.D."/>
            <person name="Warren R.L."/>
            <person name="Gibb E.A."/>
            <person name="Vandervalk B.P."/>
            <person name="Mohamadi H."/>
            <person name="Chu J."/>
            <person name="Raymond A."/>
            <person name="Pleasance S."/>
            <person name="Coope R."/>
            <person name="Wildung M.R."/>
            <person name="Ritland C.E."/>
            <person name="Bousquet J."/>
            <person name="Jones S.J."/>
            <person name="Bohlmann J."/>
            <person name="Birol I."/>
        </authorList>
    </citation>
    <scope>NUCLEOTIDE SEQUENCE [LARGE SCALE GENOMIC DNA]</scope>
    <source>
        <tissue evidence="1">Flushing bud</tissue>
    </source>
</reference>
<accession>A0A117NFS0</accession>
<comment type="caution">
    <text evidence="1">The sequence shown here is derived from an EMBL/GenBank/DDBJ whole genome shotgun (WGS) entry which is preliminary data.</text>
</comment>
<dbReference type="EMBL" id="LKAM01000017">
    <property type="protein sequence ID" value="KUM45621.1"/>
    <property type="molecule type" value="Genomic_DNA"/>
</dbReference>